<keyword evidence="2 4" id="KW-0575">Peroxidase</keyword>
<name>A0A433QXX7_9FUNG</name>
<dbReference type="GO" id="GO:0006979">
    <property type="term" value="P:response to oxidative stress"/>
    <property type="evidence" value="ECO:0007669"/>
    <property type="project" value="InterPro"/>
</dbReference>
<keyword evidence="7" id="KW-1185">Reference proteome</keyword>
<dbReference type="PANTHER" id="PTHR11592:SF78">
    <property type="entry name" value="GLUTATHIONE PEROXIDASE"/>
    <property type="match status" value="1"/>
</dbReference>
<evidence type="ECO:0000256" key="1">
    <source>
        <dbReference type="ARBA" id="ARBA00006926"/>
    </source>
</evidence>
<protein>
    <recommendedName>
        <fullName evidence="4">Glutathione peroxidase</fullName>
    </recommendedName>
</protein>
<evidence type="ECO:0000256" key="2">
    <source>
        <dbReference type="ARBA" id="ARBA00022559"/>
    </source>
</evidence>
<evidence type="ECO:0000256" key="5">
    <source>
        <dbReference type="SAM" id="MobiDB-lite"/>
    </source>
</evidence>
<dbReference type="Gene3D" id="3.40.30.10">
    <property type="entry name" value="Glutaredoxin"/>
    <property type="match status" value="1"/>
</dbReference>
<dbReference type="GO" id="GO:0004601">
    <property type="term" value="F:peroxidase activity"/>
    <property type="evidence" value="ECO:0007669"/>
    <property type="project" value="UniProtKB-KW"/>
</dbReference>
<reference evidence="6 7" key="1">
    <citation type="journal article" date="2018" name="New Phytol.">
        <title>Phylogenomics of Endogonaceae and evolution of mycorrhizas within Mucoromycota.</title>
        <authorList>
            <person name="Chang Y."/>
            <person name="Desiro A."/>
            <person name="Na H."/>
            <person name="Sandor L."/>
            <person name="Lipzen A."/>
            <person name="Clum A."/>
            <person name="Barry K."/>
            <person name="Grigoriev I.V."/>
            <person name="Martin F.M."/>
            <person name="Stajich J.E."/>
            <person name="Smith M.E."/>
            <person name="Bonito G."/>
            <person name="Spatafora J.W."/>
        </authorList>
    </citation>
    <scope>NUCLEOTIDE SEQUENCE [LARGE SCALE GENOMIC DNA]</scope>
    <source>
        <strain evidence="6 7">AD002</strain>
    </source>
</reference>
<dbReference type="InterPro" id="IPR036249">
    <property type="entry name" value="Thioredoxin-like_sf"/>
</dbReference>
<dbReference type="EMBL" id="RBNJ01000376">
    <property type="protein sequence ID" value="RUS34662.1"/>
    <property type="molecule type" value="Genomic_DNA"/>
</dbReference>
<keyword evidence="3 4" id="KW-0560">Oxidoreductase</keyword>
<dbReference type="Proteomes" id="UP000274822">
    <property type="component" value="Unassembled WGS sequence"/>
</dbReference>
<sequence length="148" mass="16997">MVERVLENQLALVIYYCFPCNKFGNHEPGSNEEIKTFVAKYNTKFQMMDKIDVDGSNEHPLYTYLKSQLRGTLIDAIRWNFTKFIVDRNGIPIQRFGPKDEPNNMVLLERLLDGEHVNQVLDGAEPPKPAAYGRRALAPLSTKKELQN</sequence>
<dbReference type="PANTHER" id="PTHR11592">
    <property type="entry name" value="GLUTATHIONE PEROXIDASE"/>
    <property type="match status" value="1"/>
</dbReference>
<dbReference type="PROSITE" id="PS51355">
    <property type="entry name" value="GLUTATHIONE_PEROXID_3"/>
    <property type="match status" value="1"/>
</dbReference>
<feature type="region of interest" description="Disordered" evidence="5">
    <location>
        <begin position="124"/>
        <end position="148"/>
    </location>
</feature>
<dbReference type="Pfam" id="PF00255">
    <property type="entry name" value="GSHPx"/>
    <property type="match status" value="1"/>
</dbReference>
<dbReference type="SUPFAM" id="SSF52833">
    <property type="entry name" value="Thioredoxin-like"/>
    <property type="match status" value="1"/>
</dbReference>
<evidence type="ECO:0000256" key="4">
    <source>
        <dbReference type="RuleBase" id="RU000499"/>
    </source>
</evidence>
<comment type="similarity">
    <text evidence="1 4">Belongs to the glutathione peroxidase family.</text>
</comment>
<accession>A0A433QXX7</accession>
<organism evidence="6 7">
    <name type="scientific">Jimgerdemannia flammicorona</name>
    <dbReference type="NCBI Taxonomy" id="994334"/>
    <lineage>
        <taxon>Eukaryota</taxon>
        <taxon>Fungi</taxon>
        <taxon>Fungi incertae sedis</taxon>
        <taxon>Mucoromycota</taxon>
        <taxon>Mucoromycotina</taxon>
        <taxon>Endogonomycetes</taxon>
        <taxon>Endogonales</taxon>
        <taxon>Endogonaceae</taxon>
        <taxon>Jimgerdemannia</taxon>
    </lineage>
</organism>
<comment type="caution">
    <text evidence="6">The sequence shown here is derived from an EMBL/GenBank/DDBJ whole genome shotgun (WGS) entry which is preliminary data.</text>
</comment>
<proteinExistence type="inferred from homology"/>
<evidence type="ECO:0000313" key="7">
    <source>
        <dbReference type="Proteomes" id="UP000274822"/>
    </source>
</evidence>
<gene>
    <name evidence="6" type="ORF">BC938DRAFT_479252</name>
</gene>
<evidence type="ECO:0000256" key="3">
    <source>
        <dbReference type="ARBA" id="ARBA00023002"/>
    </source>
</evidence>
<dbReference type="AlphaFoldDB" id="A0A433QXX7"/>
<dbReference type="InterPro" id="IPR000889">
    <property type="entry name" value="Glutathione_peroxidase"/>
</dbReference>
<dbReference type="PRINTS" id="PR01011">
    <property type="entry name" value="GLUTPROXDASE"/>
</dbReference>
<evidence type="ECO:0000313" key="6">
    <source>
        <dbReference type="EMBL" id="RUS34662.1"/>
    </source>
</evidence>